<dbReference type="SUPFAM" id="SSF53756">
    <property type="entry name" value="UDP-Glycosyltransferase/glycogen phosphorylase"/>
    <property type="match status" value="1"/>
</dbReference>
<dbReference type="Gene3D" id="3.40.50.2000">
    <property type="entry name" value="Glycogen Phosphorylase B"/>
    <property type="match status" value="1"/>
</dbReference>
<keyword evidence="1" id="KW-0472">Membrane</keyword>
<comment type="caution">
    <text evidence="2">The sequence shown here is derived from an EMBL/GenBank/DDBJ whole genome shotgun (WGS) entry which is preliminary data.</text>
</comment>
<organism evidence="2 3">
    <name type="scientific">Chlamydomonas eustigma</name>
    <dbReference type="NCBI Taxonomy" id="1157962"/>
    <lineage>
        <taxon>Eukaryota</taxon>
        <taxon>Viridiplantae</taxon>
        <taxon>Chlorophyta</taxon>
        <taxon>core chlorophytes</taxon>
        <taxon>Chlorophyceae</taxon>
        <taxon>CS clade</taxon>
        <taxon>Chlamydomonadales</taxon>
        <taxon>Chlamydomonadaceae</taxon>
        <taxon>Chlamydomonas</taxon>
    </lineage>
</organism>
<keyword evidence="3" id="KW-1185">Reference proteome</keyword>
<sequence length="537" mass="60576">MASRRSSRSDRRSCSIPYVIISISVVILLMVYFSETRTRSLKRMVQKPILHNLRNGHGGLSLNHLALSMSLGDKNLRQIDSESGNITVQPYATTTTPSAALGLKYPIWWAAPFSSTSGYGAEAVSYITGLWMYDLIREEDLWLTQSGGAANALNMPDQVSNLLYKLNYRQQKKVLSRQALKRCPVIVCHSFPDFWLTPSESKYPEAPGSPCPTPEMLKMGKVYKVGRTMFETDGLQDHLVNHIKQFDEVWVPTEFNRDTFSSAGISKDKIYVLPESINLDDFDPNRLQPLRISGLKGTQVAVGNEGGEEPNFVFLSVFKWEGRKGWELLLKAFLEEFKASEKVELHIVTHPFMERVYSWKDKVREGIQKRCNLDPGLQDFDKMPRILITSSFIPDDTFPKLYKGADAWVLPTRGEGWGRPQMEAMAMELPVISTNWSGLTAFLNEQTGYPIAVDKLVEAKPDGPSFFAYFTGTKWAEPSVTHLRKLMRQVVDNRAEGKAKGKAARQYLKDHFSPEAVAKTLHKLILDVQDRAAANGL</sequence>
<dbReference type="OrthoDB" id="2193793at2759"/>
<evidence type="ECO:0000256" key="1">
    <source>
        <dbReference type="SAM" id="Phobius"/>
    </source>
</evidence>
<dbReference type="STRING" id="1157962.A0A250WWW2"/>
<dbReference type="CDD" id="cd03801">
    <property type="entry name" value="GT4_PimA-like"/>
    <property type="match status" value="1"/>
</dbReference>
<keyword evidence="1" id="KW-0812">Transmembrane</keyword>
<accession>A0A250WWW2</accession>
<evidence type="ECO:0008006" key="4">
    <source>
        <dbReference type="Google" id="ProtNLM"/>
    </source>
</evidence>
<dbReference type="Pfam" id="PF13692">
    <property type="entry name" value="Glyco_trans_1_4"/>
    <property type="match status" value="1"/>
</dbReference>
<feature type="transmembrane region" description="Helical" evidence="1">
    <location>
        <begin position="15"/>
        <end position="34"/>
    </location>
</feature>
<dbReference type="PANTHER" id="PTHR46656">
    <property type="entry name" value="PUTATIVE-RELATED"/>
    <property type="match status" value="1"/>
</dbReference>
<dbReference type="PANTHER" id="PTHR46656:SF3">
    <property type="entry name" value="PUTATIVE-RELATED"/>
    <property type="match status" value="1"/>
</dbReference>
<protein>
    <recommendedName>
        <fullName evidence="4">Glycosyl transferase family 1 domain-containing protein</fullName>
    </recommendedName>
</protein>
<evidence type="ECO:0000313" key="2">
    <source>
        <dbReference type="EMBL" id="GAX75338.1"/>
    </source>
</evidence>
<evidence type="ECO:0000313" key="3">
    <source>
        <dbReference type="Proteomes" id="UP000232323"/>
    </source>
</evidence>
<dbReference type="AlphaFoldDB" id="A0A250WWW2"/>
<gene>
    <name evidence="2" type="ORF">CEUSTIGMA_g2783.t1</name>
</gene>
<keyword evidence="1" id="KW-1133">Transmembrane helix</keyword>
<name>A0A250WWW2_9CHLO</name>
<dbReference type="EMBL" id="BEGY01000012">
    <property type="protein sequence ID" value="GAX75338.1"/>
    <property type="molecule type" value="Genomic_DNA"/>
</dbReference>
<proteinExistence type="predicted"/>
<dbReference type="Proteomes" id="UP000232323">
    <property type="component" value="Unassembled WGS sequence"/>
</dbReference>
<reference evidence="2 3" key="1">
    <citation type="submission" date="2017-08" db="EMBL/GenBank/DDBJ databases">
        <title>Acidophilic green algal genome provides insights into adaptation to an acidic environment.</title>
        <authorList>
            <person name="Hirooka S."/>
            <person name="Hirose Y."/>
            <person name="Kanesaki Y."/>
            <person name="Higuchi S."/>
            <person name="Fujiwara T."/>
            <person name="Onuma R."/>
            <person name="Era A."/>
            <person name="Ohbayashi R."/>
            <person name="Uzuka A."/>
            <person name="Nozaki H."/>
            <person name="Yoshikawa H."/>
            <person name="Miyagishima S.Y."/>
        </authorList>
    </citation>
    <scope>NUCLEOTIDE SEQUENCE [LARGE SCALE GENOMIC DNA]</scope>
    <source>
        <strain evidence="2 3">NIES-2499</strain>
    </source>
</reference>